<keyword evidence="2 4" id="KW-0040">ANK repeat</keyword>
<evidence type="ECO:0000256" key="6">
    <source>
        <dbReference type="SAM" id="MobiDB-lite"/>
    </source>
</evidence>
<dbReference type="PRINTS" id="PR01415">
    <property type="entry name" value="ANKYRIN"/>
</dbReference>
<evidence type="ECO:0000256" key="2">
    <source>
        <dbReference type="ARBA" id="ARBA00023043"/>
    </source>
</evidence>
<dbReference type="OrthoDB" id="5406014at2759"/>
<dbReference type="PROSITE" id="PS50297">
    <property type="entry name" value="ANK_REP_REGION"/>
    <property type="match status" value="3"/>
</dbReference>
<dbReference type="GeneID" id="115811964"/>
<feature type="compositionally biased region" description="Basic and acidic residues" evidence="6">
    <location>
        <begin position="671"/>
        <end position="702"/>
    </location>
</feature>
<feature type="repeat" description="ANK" evidence="4">
    <location>
        <begin position="884"/>
        <end position="917"/>
    </location>
</feature>
<feature type="repeat" description="ANK" evidence="4">
    <location>
        <begin position="851"/>
        <end position="883"/>
    </location>
</feature>
<feature type="region of interest" description="Disordered" evidence="6">
    <location>
        <begin position="391"/>
        <end position="450"/>
    </location>
</feature>
<feature type="compositionally biased region" description="Polar residues" evidence="6">
    <location>
        <begin position="413"/>
        <end position="426"/>
    </location>
</feature>
<name>A0A6J2VDE2_CHACN</name>
<feature type="region of interest" description="Disordered" evidence="6">
    <location>
        <begin position="262"/>
        <end position="290"/>
    </location>
</feature>
<feature type="region of interest" description="Disordered" evidence="6">
    <location>
        <begin position="531"/>
        <end position="703"/>
    </location>
</feature>
<evidence type="ECO:0000313" key="7">
    <source>
        <dbReference type="Proteomes" id="UP000504632"/>
    </source>
</evidence>
<feature type="repeat" description="ANK" evidence="4">
    <location>
        <begin position="779"/>
        <end position="804"/>
    </location>
</feature>
<dbReference type="Pfam" id="PF12796">
    <property type="entry name" value="Ank_2"/>
    <property type="match status" value="2"/>
</dbReference>
<gene>
    <name evidence="8" type="primary">LOC115811964</name>
</gene>
<sequence>MMDKGKVNGISAKENGGQRTTHSYSVETPYGFHLDLDFLKYVDDIEKGNTIKRVPVQRRQRGRNNSLSRNFSLPGHGRSHSQWNSISTLWPKPRLKDSQLYEFQPCDGGAPGYLRRSEHANKPLTTAEMEANIRAFDEQPLGLHVRPNLLRASSLPLTVLLRKGSESTEDPTSPQMSRDYLVQYSGSSEDVFHTPDRKTHGMNGTLQRLSAALERVGELEEEIRIIPELKAQICILQEERERLLLRLNFPTVVGWSLDCPPTDPSGGLQNSETNDLRGLGSKPVEKGNDDWMDREYDQLERKVKASSVEIEAVEITSTMETDPSRKKGVSLQEVDKAIQKKDSSNHGDSTKSLTVALQRKIVILEQKLHDMELELDRTRTLLRNQVEESRLKDEKLQEMSQQPAIGVKAEGVTSGTEPSSEKSSAGAQKLEQSDKGKTTEAPSQEARSTGQDILAEHGAKLGKNTETEANIEMAHHVARVQELLQEQWECLCKGESSGGVLSTEHLPQRVCSIQEQLVSLVNTLSHYVDTAHGGKHTQQPGNEPIVQKSEDEEESCPTDTASNVGVSDRGPHVHGNEKDEDTPPEQHEGEEAGPENTQSQAVPQKDTEIQADPKEDTMGGRDPEDSAHGGASAQPLQSPHVEEETMDGSDLQVQTDESEALENQTGEGDDPEKQPQKGSDKQEKTVEEKDSTEQLQHEESRATVDSSFTEACCFLKDHMDMVSSPNNEMTQALTVVFQKWFHITAEEDACADTVTSYLKEVTTNTPTVLKFLVNMVDDNGNTALHYSVSNSNFRIVRILLDTGVCDADLRNKAGYTAIMLAALTPADSPEDIKVVQQLMQLGDVNARVGQVGQTALHLAVRHGRLPIVRLLLEQGANPNVQDRAGTTPLIIACDRGHTEIVKVLLQNADCDVNLTDKGGRSALSLATQASRTDIVDLLKGRTETRTSDKCKMS</sequence>
<evidence type="ECO:0000256" key="5">
    <source>
        <dbReference type="SAM" id="Coils"/>
    </source>
</evidence>
<feature type="compositionally biased region" description="Polar residues" evidence="6">
    <location>
        <begin position="651"/>
        <end position="666"/>
    </location>
</feature>
<evidence type="ECO:0000256" key="3">
    <source>
        <dbReference type="ARBA" id="ARBA00023054"/>
    </source>
</evidence>
<dbReference type="PROSITE" id="PS50088">
    <property type="entry name" value="ANK_REPEAT"/>
    <property type="match status" value="3"/>
</dbReference>
<dbReference type="Pfam" id="PF12075">
    <property type="entry name" value="KN_motif"/>
    <property type="match status" value="1"/>
</dbReference>
<feature type="region of interest" description="Disordered" evidence="6">
    <location>
        <begin position="1"/>
        <end position="24"/>
    </location>
</feature>
<dbReference type="SMART" id="SM00248">
    <property type="entry name" value="ANK"/>
    <property type="match status" value="5"/>
</dbReference>
<protein>
    <submittedName>
        <fullName evidence="8">KN motif and ankyrin repeat domain-containing protein 2</fullName>
    </submittedName>
</protein>
<dbReference type="InParanoid" id="A0A6J2VDE2"/>
<dbReference type="Proteomes" id="UP000504632">
    <property type="component" value="Chromosome 5"/>
</dbReference>
<dbReference type="Gene3D" id="1.25.40.20">
    <property type="entry name" value="Ankyrin repeat-containing domain"/>
    <property type="match status" value="1"/>
</dbReference>
<dbReference type="RefSeq" id="XP_030630269.1">
    <property type="nucleotide sequence ID" value="XM_030774409.1"/>
</dbReference>
<accession>A0A6J2VDE2</accession>
<feature type="region of interest" description="Disordered" evidence="6">
    <location>
        <begin position="54"/>
        <end position="84"/>
    </location>
</feature>
<keyword evidence="1" id="KW-0677">Repeat</keyword>
<dbReference type="InterPro" id="IPR036770">
    <property type="entry name" value="Ankyrin_rpt-contain_sf"/>
</dbReference>
<dbReference type="GO" id="GO:0005856">
    <property type="term" value="C:cytoskeleton"/>
    <property type="evidence" value="ECO:0007669"/>
    <property type="project" value="TreeGrafter"/>
</dbReference>
<dbReference type="AlphaFoldDB" id="A0A6J2VDE2"/>
<dbReference type="PANTHER" id="PTHR24168:SF24">
    <property type="entry name" value="KN MOTIF AND ANKYRIN REPEAT DOMAIN-CONTAINING PROTEIN 4"/>
    <property type="match status" value="1"/>
</dbReference>
<dbReference type="GO" id="GO:0005737">
    <property type="term" value="C:cytoplasm"/>
    <property type="evidence" value="ECO:0007669"/>
    <property type="project" value="TreeGrafter"/>
</dbReference>
<proteinExistence type="predicted"/>
<evidence type="ECO:0000256" key="1">
    <source>
        <dbReference type="ARBA" id="ARBA00022737"/>
    </source>
</evidence>
<dbReference type="PANTHER" id="PTHR24168">
    <property type="entry name" value="KN MOTIF AND ANKYRIN REPEAT DOMAIN-CONTAINING"/>
    <property type="match status" value="1"/>
</dbReference>
<organism evidence="7 8">
    <name type="scientific">Chanos chanos</name>
    <name type="common">Milkfish</name>
    <name type="synonym">Mugil chanos</name>
    <dbReference type="NCBI Taxonomy" id="29144"/>
    <lineage>
        <taxon>Eukaryota</taxon>
        <taxon>Metazoa</taxon>
        <taxon>Chordata</taxon>
        <taxon>Craniata</taxon>
        <taxon>Vertebrata</taxon>
        <taxon>Euteleostomi</taxon>
        <taxon>Actinopterygii</taxon>
        <taxon>Neopterygii</taxon>
        <taxon>Teleostei</taxon>
        <taxon>Ostariophysi</taxon>
        <taxon>Gonorynchiformes</taxon>
        <taxon>Chanidae</taxon>
        <taxon>Chanos</taxon>
    </lineage>
</organism>
<keyword evidence="7" id="KW-1185">Reference proteome</keyword>
<evidence type="ECO:0000256" key="4">
    <source>
        <dbReference type="PROSITE-ProRule" id="PRU00023"/>
    </source>
</evidence>
<feature type="compositionally biased region" description="Polar residues" evidence="6">
    <location>
        <begin position="440"/>
        <end position="450"/>
    </location>
</feature>
<evidence type="ECO:0000313" key="8">
    <source>
        <dbReference type="RefSeq" id="XP_030630269.1"/>
    </source>
</evidence>
<keyword evidence="3 5" id="KW-0175">Coiled coil</keyword>
<reference evidence="8" key="1">
    <citation type="submission" date="2025-08" db="UniProtKB">
        <authorList>
            <consortium name="RefSeq"/>
        </authorList>
    </citation>
    <scope>IDENTIFICATION</scope>
</reference>
<dbReference type="InterPro" id="IPR047184">
    <property type="entry name" value="KANK1-4"/>
</dbReference>
<feature type="coiled-coil region" evidence="5">
    <location>
        <begin position="354"/>
        <end position="388"/>
    </location>
</feature>
<dbReference type="InterPro" id="IPR002110">
    <property type="entry name" value="Ankyrin_rpt"/>
</dbReference>
<dbReference type="InterPro" id="IPR021939">
    <property type="entry name" value="KN_motif"/>
</dbReference>
<dbReference type="GO" id="GO:0030837">
    <property type="term" value="P:negative regulation of actin filament polymerization"/>
    <property type="evidence" value="ECO:0007669"/>
    <property type="project" value="InterPro"/>
</dbReference>
<dbReference type="SUPFAM" id="SSF48403">
    <property type="entry name" value="Ankyrin repeat"/>
    <property type="match status" value="1"/>
</dbReference>
<feature type="compositionally biased region" description="Basic and acidic residues" evidence="6">
    <location>
        <begin position="605"/>
        <end position="627"/>
    </location>
</feature>